<keyword evidence="3 6" id="KW-0812">Transmembrane</keyword>
<evidence type="ECO:0000256" key="5">
    <source>
        <dbReference type="ARBA" id="ARBA00023136"/>
    </source>
</evidence>
<evidence type="ECO:0000256" key="4">
    <source>
        <dbReference type="ARBA" id="ARBA00022989"/>
    </source>
</evidence>
<dbReference type="EMBL" id="JAOTPO010000024">
    <property type="protein sequence ID" value="MDE5415995.1"/>
    <property type="molecule type" value="Genomic_DNA"/>
</dbReference>
<feature type="transmembrane region" description="Helical" evidence="6">
    <location>
        <begin position="106"/>
        <end position="131"/>
    </location>
</feature>
<organism evidence="8 9">
    <name type="scientific">Alkalihalobacterium chitinilyticum</name>
    <dbReference type="NCBI Taxonomy" id="2980103"/>
    <lineage>
        <taxon>Bacteria</taxon>
        <taxon>Bacillati</taxon>
        <taxon>Bacillota</taxon>
        <taxon>Bacilli</taxon>
        <taxon>Bacillales</taxon>
        <taxon>Bacillaceae</taxon>
        <taxon>Alkalihalobacterium</taxon>
    </lineage>
</organism>
<evidence type="ECO:0000313" key="9">
    <source>
        <dbReference type="Proteomes" id="UP001148125"/>
    </source>
</evidence>
<dbReference type="Proteomes" id="UP001148125">
    <property type="component" value="Unassembled WGS sequence"/>
</dbReference>
<name>A0ABT5VL52_9BACI</name>
<keyword evidence="4 6" id="KW-1133">Transmembrane helix</keyword>
<evidence type="ECO:0000256" key="1">
    <source>
        <dbReference type="ARBA" id="ARBA00004141"/>
    </source>
</evidence>
<dbReference type="PANTHER" id="PTHR43839:SF3">
    <property type="entry name" value="OLIGOPEPTIDE ABC TRANSPORTER, PERMEASE PROTEIN"/>
    <property type="match status" value="1"/>
</dbReference>
<keyword evidence="2" id="KW-0813">Transport</keyword>
<feature type="transmembrane region" description="Helical" evidence="6">
    <location>
        <begin position="143"/>
        <end position="162"/>
    </location>
</feature>
<feature type="transmembrane region" description="Helical" evidence="6">
    <location>
        <begin position="5"/>
        <end position="25"/>
    </location>
</feature>
<accession>A0ABT5VL52</accession>
<dbReference type="PANTHER" id="PTHR43839">
    <property type="entry name" value="OPPC IN A BINDING PROTEIN-DEPENDENT TRANSPORT SYSTEM"/>
    <property type="match status" value="1"/>
</dbReference>
<evidence type="ECO:0000256" key="2">
    <source>
        <dbReference type="ARBA" id="ARBA00022448"/>
    </source>
</evidence>
<keyword evidence="5 6" id="KW-0472">Membrane</keyword>
<evidence type="ECO:0000256" key="3">
    <source>
        <dbReference type="ARBA" id="ARBA00022692"/>
    </source>
</evidence>
<comment type="subcellular location">
    <subcellularLocation>
        <location evidence="1">Membrane</location>
        <topology evidence="1">Multi-pass membrane protein</topology>
    </subcellularLocation>
</comment>
<dbReference type="InterPro" id="IPR035906">
    <property type="entry name" value="MetI-like_sf"/>
</dbReference>
<dbReference type="PROSITE" id="PS50928">
    <property type="entry name" value="ABC_TM1"/>
    <property type="match status" value="1"/>
</dbReference>
<evidence type="ECO:0000313" key="8">
    <source>
        <dbReference type="EMBL" id="MDE5415995.1"/>
    </source>
</evidence>
<feature type="transmembrane region" description="Helical" evidence="6">
    <location>
        <begin position="262"/>
        <end position="283"/>
    </location>
</feature>
<dbReference type="RefSeq" id="WP_275120581.1">
    <property type="nucleotide sequence ID" value="NZ_JAOTPO010000024.1"/>
</dbReference>
<proteinExistence type="predicted"/>
<dbReference type="InterPro" id="IPR000515">
    <property type="entry name" value="MetI-like"/>
</dbReference>
<dbReference type="CDD" id="cd06261">
    <property type="entry name" value="TM_PBP2"/>
    <property type="match status" value="1"/>
</dbReference>
<comment type="caution">
    <text evidence="8">The sequence shown here is derived from an EMBL/GenBank/DDBJ whole genome shotgun (WGS) entry which is preliminary data.</text>
</comment>
<feature type="domain" description="ABC transmembrane type-1" evidence="7">
    <location>
        <begin position="75"/>
        <end position="283"/>
    </location>
</feature>
<sequence>MNKPLIISSILLIFLFVICLVGPYFPFLQSPDDVKEYILHEDGTIEVAPFSPSQMYWLGTDHYGVDLLTLIITGGKDTLLVVFAITLIRYVMAVPLGVLARKNKGFFHFTVSSLNSFFSMVPILFFALLFMNLPMFLASDYRFILILFTLALLECGRTAAAVQTQVAQIDRSTYMEGAIINGSKWLTVLRLYYWRHLRTSLIVLFFLDASRVMLLLGQLGFLSMFFAQTWVLDEAIGILVRNDLHIWPTMLADTRKYLHSNIWIPLAPALMITITIFALQLFGEGLRSRFEKK</sequence>
<keyword evidence="9" id="KW-1185">Reference proteome</keyword>
<evidence type="ECO:0000256" key="6">
    <source>
        <dbReference type="SAM" id="Phobius"/>
    </source>
</evidence>
<protein>
    <recommendedName>
        <fullName evidence="7">ABC transmembrane type-1 domain-containing protein</fullName>
    </recommendedName>
</protein>
<feature type="transmembrane region" description="Helical" evidence="6">
    <location>
        <begin position="201"/>
        <end position="226"/>
    </location>
</feature>
<reference evidence="8" key="1">
    <citation type="submission" date="2024-05" db="EMBL/GenBank/DDBJ databases">
        <title>Alkalihalobacillus sp. strain MEB203 novel alkaliphilic bacterium from Lonar Lake, India.</title>
        <authorList>
            <person name="Joshi A."/>
            <person name="Thite S."/>
            <person name="Mengade P."/>
        </authorList>
    </citation>
    <scope>NUCLEOTIDE SEQUENCE</scope>
    <source>
        <strain evidence="8">MEB 203</strain>
    </source>
</reference>
<gene>
    <name evidence="8" type="ORF">N7Z68_21925</name>
</gene>
<evidence type="ECO:0000259" key="7">
    <source>
        <dbReference type="PROSITE" id="PS50928"/>
    </source>
</evidence>
<dbReference type="SUPFAM" id="SSF161098">
    <property type="entry name" value="MetI-like"/>
    <property type="match status" value="1"/>
</dbReference>
<feature type="transmembrane region" description="Helical" evidence="6">
    <location>
        <begin position="78"/>
        <end position="99"/>
    </location>
</feature>
<dbReference type="Gene3D" id="1.10.3720.10">
    <property type="entry name" value="MetI-like"/>
    <property type="match status" value="1"/>
</dbReference>